<evidence type="ECO:0000313" key="1">
    <source>
        <dbReference type="EMBL" id="STL59314.1"/>
    </source>
</evidence>
<gene>
    <name evidence="1" type="ORF">NCTC13148_00090</name>
</gene>
<reference evidence="1 2" key="1">
    <citation type="submission" date="2018-06" db="EMBL/GenBank/DDBJ databases">
        <authorList>
            <consortium name="Pathogen Informatics"/>
            <person name="Doyle S."/>
        </authorList>
    </citation>
    <scope>NUCLEOTIDE SEQUENCE [LARGE SCALE GENOMIC DNA]</scope>
    <source>
        <strain evidence="1 2">NCTC13148</strain>
    </source>
</reference>
<proteinExistence type="predicted"/>
<dbReference type="Proteomes" id="UP000254255">
    <property type="component" value="Unassembled WGS sequence"/>
</dbReference>
<organism evidence="1 2">
    <name type="scientific">Escherichia coli</name>
    <dbReference type="NCBI Taxonomy" id="562"/>
    <lineage>
        <taxon>Bacteria</taxon>
        <taxon>Pseudomonadati</taxon>
        <taxon>Pseudomonadota</taxon>
        <taxon>Gammaproteobacteria</taxon>
        <taxon>Enterobacterales</taxon>
        <taxon>Enterobacteriaceae</taxon>
        <taxon>Escherichia</taxon>
    </lineage>
</organism>
<protein>
    <submittedName>
        <fullName evidence="1">Plasmid encoded RepA protein</fullName>
    </submittedName>
</protein>
<name>A0A377BEF2_ECOLX</name>
<accession>A0A377BEF2</accession>
<dbReference type="AlphaFoldDB" id="A0A377BEF2"/>
<evidence type="ECO:0000313" key="2">
    <source>
        <dbReference type="Proteomes" id="UP000254255"/>
    </source>
</evidence>
<dbReference type="EMBL" id="UGET01000001">
    <property type="protein sequence ID" value="STL59314.1"/>
    <property type="molecule type" value="Genomic_DNA"/>
</dbReference>
<sequence>MGMDSQGTRHKTLRTQMQALAACRLQLGFKGRTYNGQPVEQFDAWIKDGDAKQLTLWPGTLTLSEGYYNGLIDSAVRSTTERYIAERLCTGT</sequence>